<gene>
    <name evidence="1" type="ORF">MW7_008125</name>
</gene>
<evidence type="ECO:0000313" key="1">
    <source>
        <dbReference type="EMBL" id="TMS58668.1"/>
    </source>
</evidence>
<reference evidence="1" key="1">
    <citation type="submission" date="2019-05" db="EMBL/GenBank/DDBJ databases">
        <title>Revised genome assembly of Burkholderiaceae (previously Ralstonia) sp. PBA.</title>
        <authorList>
            <person name="Gan H.M."/>
        </authorList>
    </citation>
    <scope>NUCLEOTIDE SEQUENCE</scope>
    <source>
        <strain evidence="1">PBA</strain>
    </source>
</reference>
<evidence type="ECO:0000313" key="2">
    <source>
        <dbReference type="Proteomes" id="UP000004277"/>
    </source>
</evidence>
<sequence>MELREPDHVAGKIRALEKRRPDQAGRPGAYPERALGSRAVVSQQHLTEVVGAVHDPHLPFGLAEMGMLERVIASPEVVQVVVNVPCHHCPGLQILRDDIETALRTAGVTQPIRISFQGREAWQPVSMTPEVRAAMRTMGIQTVTSRSIEEGAPV</sequence>
<dbReference type="Proteomes" id="UP000004277">
    <property type="component" value="Unassembled WGS sequence"/>
</dbReference>
<proteinExistence type="predicted"/>
<keyword evidence="2" id="KW-1185">Reference proteome</keyword>
<accession>A0ACD3SRH2</accession>
<organism evidence="1 2">
    <name type="scientific">Imbroritus primus</name>
    <dbReference type="NCBI Taxonomy" id="3058603"/>
    <lineage>
        <taxon>Bacteria</taxon>
        <taxon>Pseudomonadati</taxon>
        <taxon>Pseudomonadota</taxon>
        <taxon>Betaproteobacteria</taxon>
        <taxon>Burkholderiales</taxon>
        <taxon>Burkholderiaceae</taxon>
        <taxon>Imbroritus</taxon>
    </lineage>
</organism>
<dbReference type="EMBL" id="AKCV02000015">
    <property type="protein sequence ID" value="TMS58668.1"/>
    <property type="molecule type" value="Genomic_DNA"/>
</dbReference>
<name>A0ACD3SRH2_9BURK</name>
<comment type="caution">
    <text evidence="1">The sequence shown here is derived from an EMBL/GenBank/DDBJ whole genome shotgun (WGS) entry which is preliminary data.</text>
</comment>
<protein>
    <submittedName>
        <fullName evidence="1">DUF59 domain-containing protein</fullName>
    </submittedName>
</protein>